<dbReference type="EMBL" id="DRBS01000429">
    <property type="protein sequence ID" value="HDD45466.1"/>
    <property type="molecule type" value="Genomic_DNA"/>
</dbReference>
<evidence type="ECO:0008006" key="2">
    <source>
        <dbReference type="Google" id="ProtNLM"/>
    </source>
</evidence>
<accession>A0A7C0Y4I5</accession>
<proteinExistence type="predicted"/>
<sequence length="694" mass="79548">MIRKFLFLYFLIFPFVSFSAVSSKEFKIKTLLNIPELQFKGEFNFHLISTKPLIWEIKSPLCEIETSSLLIYLQKIGYLPKEFNLSVKGKAILKEIFLKAENNNYLLNIKESIFPSLYGLYPIAIKDIQINTIGNNINWKIGILNLGPSLFTNLTGNYIKTNINVNCEKIILDLASISKAFFNFNPQYKKKILDELNFYKDLGLKGEILLTNLNINLIEEENKFLLNTSKANIKTIKPLNIFLLPNLPKALPSNFIISIPEMIFLWQNKIASIKSNNIGITASNFIYTLNDEFINLNGGIVFQGIQTNFSKNKYFAKFNFKAKPINIAWRKKIFNVEKLNGYISYSPEKIEISNLESNIVVPPKGFIKLKTNFDWPLSFKPAQIDLLVKNIDFSSIFVKEIDFKKLPNKELIAHYNLGITNLLINGNSRLDQRENKIIVISPLVKLKEKKKKTVSSKVESKPKPFDFSWSKKISKISPQWHLEFDQIVYEDYPPIESLKIDAMFDSNNQLALNTRCCNVNLSLGCEFTDNFLNCFSEAKVSSVNLEHLLGCFIHEAPIYVTGKTGFQLTISAQGKTDKEFIDNAKIDGLLNIEAGQIMKLSNLHKSLGFILDIMRIIKLNPAKLEDTLPFDNVICVIKGTPKIINFKNIRFISPLMRFFAEGNFNVDKKIFSLKGKVEKGIFKKNFFIQKNLKE</sequence>
<protein>
    <recommendedName>
        <fullName evidence="2">AsmA-like C-terminal domain-containing protein</fullName>
    </recommendedName>
</protein>
<organism evidence="1">
    <name type="scientific">Desulfofervidus auxilii</name>
    <dbReference type="NCBI Taxonomy" id="1621989"/>
    <lineage>
        <taxon>Bacteria</taxon>
        <taxon>Pseudomonadati</taxon>
        <taxon>Thermodesulfobacteriota</taxon>
        <taxon>Candidatus Desulfofervidia</taxon>
        <taxon>Candidatus Desulfofervidales</taxon>
        <taxon>Candidatus Desulfofervidaceae</taxon>
        <taxon>Candidatus Desulfofervidus</taxon>
    </lineage>
</organism>
<dbReference type="Proteomes" id="UP000886289">
    <property type="component" value="Unassembled WGS sequence"/>
</dbReference>
<name>A0A7C0Y4I5_DESA2</name>
<gene>
    <name evidence="1" type="ORF">ENG63_11530</name>
</gene>
<dbReference type="AlphaFoldDB" id="A0A7C0Y4I5"/>
<comment type="caution">
    <text evidence="1">The sequence shown here is derived from an EMBL/GenBank/DDBJ whole genome shotgun (WGS) entry which is preliminary data.</text>
</comment>
<evidence type="ECO:0000313" key="1">
    <source>
        <dbReference type="EMBL" id="HDD45466.1"/>
    </source>
</evidence>
<reference evidence="1" key="1">
    <citation type="journal article" date="2020" name="mSystems">
        <title>Genome- and Community-Level Interaction Insights into Carbon Utilization and Element Cycling Functions of Hydrothermarchaeota in Hydrothermal Sediment.</title>
        <authorList>
            <person name="Zhou Z."/>
            <person name="Liu Y."/>
            <person name="Xu W."/>
            <person name="Pan J."/>
            <person name="Luo Z.H."/>
            <person name="Li M."/>
        </authorList>
    </citation>
    <scope>NUCLEOTIDE SEQUENCE [LARGE SCALE GENOMIC DNA]</scope>
    <source>
        <strain evidence="1">HyVt-233</strain>
    </source>
</reference>